<dbReference type="SUPFAM" id="SSF48695">
    <property type="entry name" value="Multiheme cytochromes"/>
    <property type="match status" value="1"/>
</dbReference>
<gene>
    <name evidence="15" type="ORF">KDD93_06485</name>
</gene>
<comment type="caution">
    <text evidence="15">The sequence shown here is derived from an EMBL/GenBank/DDBJ whole genome shotgun (WGS) entry which is preliminary data.</text>
</comment>
<evidence type="ECO:0000256" key="3">
    <source>
        <dbReference type="ARBA" id="ARBA00022448"/>
    </source>
</evidence>
<evidence type="ECO:0000256" key="12">
    <source>
        <dbReference type="SAM" id="MobiDB-lite"/>
    </source>
</evidence>
<evidence type="ECO:0000259" key="14">
    <source>
        <dbReference type="Pfam" id="PF03264"/>
    </source>
</evidence>
<keyword evidence="6 13" id="KW-0812">Transmembrane</keyword>
<evidence type="ECO:0000256" key="2">
    <source>
        <dbReference type="ARBA" id="ARBA00007395"/>
    </source>
</evidence>
<dbReference type="Pfam" id="PF03264">
    <property type="entry name" value="Cytochrom_NNT"/>
    <property type="match status" value="1"/>
</dbReference>
<keyword evidence="4" id="KW-1003">Cell membrane</keyword>
<feature type="transmembrane region" description="Helical" evidence="13">
    <location>
        <begin position="7"/>
        <end position="30"/>
    </location>
</feature>
<proteinExistence type="inferred from homology"/>
<evidence type="ECO:0000256" key="1">
    <source>
        <dbReference type="ARBA" id="ARBA00004236"/>
    </source>
</evidence>
<protein>
    <submittedName>
        <fullName evidence="15">NapC/NirT family cytochrome c</fullName>
    </submittedName>
</protein>
<evidence type="ECO:0000256" key="9">
    <source>
        <dbReference type="ARBA" id="ARBA00022989"/>
    </source>
</evidence>
<evidence type="ECO:0000256" key="8">
    <source>
        <dbReference type="ARBA" id="ARBA00022982"/>
    </source>
</evidence>
<dbReference type="InterPro" id="IPR036280">
    <property type="entry name" value="Multihaem_cyt_sf"/>
</dbReference>
<evidence type="ECO:0000256" key="10">
    <source>
        <dbReference type="ARBA" id="ARBA00023004"/>
    </source>
</evidence>
<keyword evidence="9 13" id="KW-1133">Transmembrane helix</keyword>
<name>A0ABS5HJH9_9BACT</name>
<evidence type="ECO:0000256" key="5">
    <source>
        <dbReference type="ARBA" id="ARBA00022617"/>
    </source>
</evidence>
<dbReference type="PANTHER" id="PTHR30333:SF1">
    <property type="entry name" value="CYTOCHROME C-TYPE PROTEIN NAPC"/>
    <property type="match status" value="1"/>
</dbReference>
<evidence type="ECO:0000256" key="11">
    <source>
        <dbReference type="ARBA" id="ARBA00023136"/>
    </source>
</evidence>
<keyword evidence="7" id="KW-0479">Metal-binding</keyword>
<keyword evidence="11 13" id="KW-0472">Membrane</keyword>
<evidence type="ECO:0000256" key="7">
    <source>
        <dbReference type="ARBA" id="ARBA00022723"/>
    </source>
</evidence>
<dbReference type="RefSeq" id="WP_212142223.1">
    <property type="nucleotide sequence ID" value="NZ_JAGSSW010000006.1"/>
</dbReference>
<reference evidence="15 16" key="1">
    <citation type="submission" date="2021-04" db="EMBL/GenBank/DDBJ databases">
        <title>Molecular and phenotypic characterization and identification of bacterial isolates recovered from the Anatolian ground squirrels (Spermophilus xanthoprymnus) and which have the potential to form a new species in the Campylobacter genus.</title>
        <authorList>
            <person name="Aydin F."/>
            <person name="Abay S."/>
            <person name="Kayman T."/>
            <person name="Karakaya E."/>
            <person name="Mustak H.K."/>
            <person name="Mustak I.B."/>
            <person name="Bilgin N."/>
            <person name="Duzler A."/>
            <person name="Sahin O."/>
            <person name="Guran O."/>
            <person name="Saticioglu I.B."/>
        </authorList>
    </citation>
    <scope>NUCLEOTIDE SEQUENCE [LARGE SCALE GENOMIC DNA]</scope>
    <source>
        <strain evidence="16">faydin-G24</strain>
    </source>
</reference>
<dbReference type="Gene3D" id="1.10.3820.10">
    <property type="entry name" value="Di-heme elbow motif domain"/>
    <property type="match status" value="1"/>
</dbReference>
<evidence type="ECO:0000256" key="4">
    <source>
        <dbReference type="ARBA" id="ARBA00022475"/>
    </source>
</evidence>
<evidence type="ECO:0000313" key="15">
    <source>
        <dbReference type="EMBL" id="MBR8464206.1"/>
    </source>
</evidence>
<feature type="domain" description="NapC/NirT cytochrome c N-terminal" evidence="14">
    <location>
        <begin position="4"/>
        <end position="169"/>
    </location>
</feature>
<evidence type="ECO:0000256" key="6">
    <source>
        <dbReference type="ARBA" id="ARBA00022692"/>
    </source>
</evidence>
<keyword evidence="3" id="KW-0813">Transport</keyword>
<dbReference type="PANTHER" id="PTHR30333">
    <property type="entry name" value="CYTOCHROME C-TYPE PROTEIN"/>
    <property type="match status" value="1"/>
</dbReference>
<dbReference type="InterPro" id="IPR038266">
    <property type="entry name" value="NapC/NirT_cytc_sf"/>
</dbReference>
<evidence type="ECO:0000313" key="16">
    <source>
        <dbReference type="Proteomes" id="UP000682951"/>
    </source>
</evidence>
<dbReference type="InterPro" id="IPR005126">
    <property type="entry name" value="NapC/NirT_cyt_c_N"/>
</dbReference>
<dbReference type="EMBL" id="JAGSSW010000006">
    <property type="protein sequence ID" value="MBR8464206.1"/>
    <property type="molecule type" value="Genomic_DNA"/>
</dbReference>
<accession>A0ABS5HJH9</accession>
<dbReference type="InterPro" id="IPR051174">
    <property type="entry name" value="Cytochrome_c-type_ET"/>
</dbReference>
<evidence type="ECO:0000256" key="13">
    <source>
        <dbReference type="SAM" id="Phobius"/>
    </source>
</evidence>
<keyword evidence="8" id="KW-0249">Electron transport</keyword>
<feature type="region of interest" description="Disordered" evidence="12">
    <location>
        <begin position="207"/>
        <end position="229"/>
    </location>
</feature>
<keyword evidence="5" id="KW-0349">Heme</keyword>
<dbReference type="Proteomes" id="UP000682951">
    <property type="component" value="Unassembled WGS sequence"/>
</dbReference>
<sequence>MKISKKLLVLIIFISGIIGFLVVLPVHYALKETSGDKFCVVCHEMDPMVIAYNDDIHSGKGATGVKAKCVDCHIPHDNLAKYVLTKAKNGIVEGYIHFFGDPDKIDWHKRLENKEKFVFDNGCMSCHTDILGNTASKPQAIKMHAHYEKLLRTDKELKCVSCHFDAGHSAKLRNYLEYWQPSYKIYEKKMMQMKIETKKAFFKDKYEPSKDEREFMDANKNKEKKSGHE</sequence>
<comment type="subcellular location">
    <subcellularLocation>
        <location evidence="1">Cell membrane</location>
    </subcellularLocation>
</comment>
<keyword evidence="10" id="KW-0408">Iron</keyword>
<keyword evidence="16" id="KW-1185">Reference proteome</keyword>
<comment type="similarity">
    <text evidence="2">Belongs to the NapC/NirT/NrfH family.</text>
</comment>
<organism evidence="15 16">
    <name type="scientific">Campylobacter anatolicus</name>
    <dbReference type="NCBI Taxonomy" id="2829105"/>
    <lineage>
        <taxon>Bacteria</taxon>
        <taxon>Pseudomonadati</taxon>
        <taxon>Campylobacterota</taxon>
        <taxon>Epsilonproteobacteria</taxon>
        <taxon>Campylobacterales</taxon>
        <taxon>Campylobacteraceae</taxon>
        <taxon>Campylobacter</taxon>
    </lineage>
</organism>